<feature type="signal peptide" evidence="1">
    <location>
        <begin position="1"/>
        <end position="22"/>
    </location>
</feature>
<reference evidence="3" key="1">
    <citation type="submission" date="2022-11" db="UniProtKB">
        <authorList>
            <consortium name="WormBaseParasite"/>
        </authorList>
    </citation>
    <scope>IDENTIFICATION</scope>
</reference>
<dbReference type="Proteomes" id="UP000887566">
    <property type="component" value="Unplaced"/>
</dbReference>
<evidence type="ECO:0000313" key="3">
    <source>
        <dbReference type="WBParaSite" id="PSAMB.scaffold6558size9243.g28699.t1"/>
    </source>
</evidence>
<keyword evidence="1" id="KW-0732">Signal</keyword>
<protein>
    <submittedName>
        <fullName evidence="3">Uncharacterized protein</fullName>
    </submittedName>
</protein>
<accession>A0A914X5A9</accession>
<name>A0A914X5A9_9BILA</name>
<proteinExistence type="predicted"/>
<evidence type="ECO:0000313" key="2">
    <source>
        <dbReference type="Proteomes" id="UP000887566"/>
    </source>
</evidence>
<evidence type="ECO:0000256" key="1">
    <source>
        <dbReference type="SAM" id="SignalP"/>
    </source>
</evidence>
<feature type="chain" id="PRO_5037319569" evidence="1">
    <location>
        <begin position="23"/>
        <end position="75"/>
    </location>
</feature>
<keyword evidence="2" id="KW-1185">Reference proteome</keyword>
<sequence length="75" mass="8125">MNAALLIGVFCMTMLVVANANGAEIRAKRQTGEDGNMAESDVLTRQGRGEISPECTAKCTAYWTCRVKNLLFLGN</sequence>
<organism evidence="2 3">
    <name type="scientific">Plectus sambesii</name>
    <dbReference type="NCBI Taxonomy" id="2011161"/>
    <lineage>
        <taxon>Eukaryota</taxon>
        <taxon>Metazoa</taxon>
        <taxon>Ecdysozoa</taxon>
        <taxon>Nematoda</taxon>
        <taxon>Chromadorea</taxon>
        <taxon>Plectida</taxon>
        <taxon>Plectina</taxon>
        <taxon>Plectoidea</taxon>
        <taxon>Plectidae</taxon>
        <taxon>Plectus</taxon>
    </lineage>
</organism>
<dbReference type="WBParaSite" id="PSAMB.scaffold6558size9243.g28699.t1">
    <property type="protein sequence ID" value="PSAMB.scaffold6558size9243.g28699.t1"/>
    <property type="gene ID" value="PSAMB.scaffold6558size9243.g28699"/>
</dbReference>
<dbReference type="AlphaFoldDB" id="A0A914X5A9"/>